<dbReference type="GO" id="GO:0016042">
    <property type="term" value="P:lipid catabolic process"/>
    <property type="evidence" value="ECO:0007669"/>
    <property type="project" value="UniProtKB-UniRule"/>
</dbReference>
<name>A0A3M7DRV2_HORWE</name>
<dbReference type="AlphaFoldDB" id="A0A3M7DRV2"/>
<feature type="region of interest" description="Disordered" evidence="5">
    <location>
        <begin position="480"/>
        <end position="546"/>
    </location>
</feature>
<evidence type="ECO:0000256" key="2">
    <source>
        <dbReference type="ARBA" id="ARBA00022963"/>
    </source>
</evidence>
<feature type="active site" description="Proton acceptor" evidence="4">
    <location>
        <position position="204"/>
    </location>
</feature>
<dbReference type="EMBL" id="QWIP01000285">
    <property type="protein sequence ID" value="RMY67089.1"/>
    <property type="molecule type" value="Genomic_DNA"/>
</dbReference>
<dbReference type="InterPro" id="IPR002641">
    <property type="entry name" value="PNPLA_dom"/>
</dbReference>
<feature type="active site" description="Nucleophile" evidence="4">
    <location>
        <position position="38"/>
    </location>
</feature>
<evidence type="ECO:0000256" key="4">
    <source>
        <dbReference type="PROSITE-ProRule" id="PRU01161"/>
    </source>
</evidence>
<evidence type="ECO:0000313" key="8">
    <source>
        <dbReference type="Proteomes" id="UP000269276"/>
    </source>
</evidence>
<gene>
    <name evidence="7" type="ORF">D0863_08024</name>
</gene>
<dbReference type="GO" id="GO:0016020">
    <property type="term" value="C:membrane"/>
    <property type="evidence" value="ECO:0007669"/>
    <property type="project" value="TreeGrafter"/>
</dbReference>
<sequence>MRACGQIERQLDHEGRFSEGDHGDPLPCHYFDFMIGTSTGGLIALMLGRLRMSVAAAKSAYESLSNDVFGKRRHLKYYQFSHRRLEDVIKRVVEKHSLASDKSCDGMTLMTDPKPDVDRKRPYCRRFSAVVSLQIEPGTGDQIHLFRSYTHWAPARDSSSLGDSARIRNPNNRERVFIWEAARATSAAPHYFKEITIQGCQYLDGGLVENNPSNEAWREASAMHRNRCSPECHIDADHGNSRDGRHHHCNAPDSESGISDFISVGTGMGAPLSFFSNKNFVRKIVKLIKRSLKGMTDPQPSHERMIDIARHAQVYYARLNVSSGLENMKMDECEFHTGSHGVQNVTIGHLRDKTQEYLEQPETMSVIRQAAQKLVDVRRGRTAGGHGARFRGLTVPGSLGELWRIQQMREEDITQSGPRPSRSAQSDMPNLNLNTNANGMGAWLHSNGSAATPAGGLEINSTHLHAGQSPLDIQHTRQNELSEAMSPRTDGPLGDVYESHSQPLHELRSTRDPQEAEASGVSAQQSELPCSNKQRMIGKSLSEARQ</sequence>
<dbReference type="Pfam" id="PF01734">
    <property type="entry name" value="Patatin"/>
    <property type="match status" value="1"/>
</dbReference>
<dbReference type="GO" id="GO:0046486">
    <property type="term" value="P:glycerolipid metabolic process"/>
    <property type="evidence" value="ECO:0007669"/>
    <property type="project" value="UniProtKB-ARBA"/>
</dbReference>
<proteinExistence type="predicted"/>
<comment type="caution">
    <text evidence="7">The sequence shown here is derived from an EMBL/GenBank/DDBJ whole genome shotgun (WGS) entry which is preliminary data.</text>
</comment>
<evidence type="ECO:0000256" key="5">
    <source>
        <dbReference type="SAM" id="MobiDB-lite"/>
    </source>
</evidence>
<reference evidence="7 8" key="1">
    <citation type="journal article" date="2018" name="BMC Genomics">
        <title>Genomic evidence for intraspecific hybridization in a clonal and extremely halotolerant yeast.</title>
        <authorList>
            <person name="Gostincar C."/>
            <person name="Stajich J.E."/>
            <person name="Zupancic J."/>
            <person name="Zalar P."/>
            <person name="Gunde-Cimerman N."/>
        </authorList>
    </citation>
    <scope>NUCLEOTIDE SEQUENCE [LARGE SCALE GENOMIC DNA]</scope>
    <source>
        <strain evidence="7 8">EXF-2682</strain>
    </source>
</reference>
<dbReference type="InterPro" id="IPR016035">
    <property type="entry name" value="Acyl_Trfase/lysoPLipase"/>
</dbReference>
<feature type="compositionally biased region" description="Basic and acidic residues" evidence="5">
    <location>
        <begin position="503"/>
        <end position="514"/>
    </location>
</feature>
<dbReference type="SUPFAM" id="SSF52151">
    <property type="entry name" value="FabD/lysophospholipase-like"/>
    <property type="match status" value="1"/>
</dbReference>
<organism evidence="7 8">
    <name type="scientific">Hortaea werneckii</name>
    <name type="common">Black yeast</name>
    <name type="synonym">Cladosporium werneckii</name>
    <dbReference type="NCBI Taxonomy" id="91943"/>
    <lineage>
        <taxon>Eukaryota</taxon>
        <taxon>Fungi</taxon>
        <taxon>Dikarya</taxon>
        <taxon>Ascomycota</taxon>
        <taxon>Pezizomycotina</taxon>
        <taxon>Dothideomycetes</taxon>
        <taxon>Dothideomycetidae</taxon>
        <taxon>Mycosphaerellales</taxon>
        <taxon>Teratosphaeriaceae</taxon>
        <taxon>Hortaea</taxon>
    </lineage>
</organism>
<evidence type="ECO:0000313" key="7">
    <source>
        <dbReference type="EMBL" id="RMY67089.1"/>
    </source>
</evidence>
<feature type="domain" description="PNPLA" evidence="6">
    <location>
        <begin position="1"/>
        <end position="217"/>
    </location>
</feature>
<dbReference type="PANTHER" id="PTHR24185">
    <property type="entry name" value="CALCIUM-INDEPENDENT PHOSPHOLIPASE A2-GAMMA"/>
    <property type="match status" value="1"/>
</dbReference>
<accession>A0A3M7DRV2</accession>
<dbReference type="OrthoDB" id="626167at2759"/>
<keyword evidence="1 4" id="KW-0378">Hydrolase</keyword>
<feature type="short sequence motif" description="DGA/G" evidence="4">
    <location>
        <begin position="204"/>
        <end position="206"/>
    </location>
</feature>
<feature type="short sequence motif" description="GXSXG" evidence="4">
    <location>
        <begin position="36"/>
        <end position="40"/>
    </location>
</feature>
<keyword evidence="2 4" id="KW-0442">Lipid degradation</keyword>
<dbReference type="GO" id="GO:0019369">
    <property type="term" value="P:arachidonate metabolic process"/>
    <property type="evidence" value="ECO:0007669"/>
    <property type="project" value="TreeGrafter"/>
</dbReference>
<dbReference type="PROSITE" id="PS51635">
    <property type="entry name" value="PNPLA"/>
    <property type="match status" value="1"/>
</dbReference>
<dbReference type="Gene3D" id="3.40.1090.10">
    <property type="entry name" value="Cytosolic phospholipase A2 catalytic domain"/>
    <property type="match status" value="1"/>
</dbReference>
<dbReference type="VEuPathDB" id="FungiDB:BTJ68_01747"/>
<evidence type="ECO:0000259" key="6">
    <source>
        <dbReference type="PROSITE" id="PS51635"/>
    </source>
</evidence>
<feature type="region of interest" description="Disordered" evidence="5">
    <location>
        <begin position="411"/>
        <end position="436"/>
    </location>
</feature>
<dbReference type="PANTHER" id="PTHR24185:SF1">
    <property type="entry name" value="CALCIUM-INDEPENDENT PHOSPHOLIPASE A2-GAMMA"/>
    <property type="match status" value="1"/>
</dbReference>
<feature type="compositionally biased region" description="Polar residues" evidence="5">
    <location>
        <begin position="521"/>
        <end position="534"/>
    </location>
</feature>
<feature type="compositionally biased region" description="Polar residues" evidence="5">
    <location>
        <begin position="414"/>
        <end position="436"/>
    </location>
</feature>
<comment type="caution">
    <text evidence="4">Lacks conserved residue(s) required for the propagation of feature annotation.</text>
</comment>
<evidence type="ECO:0000256" key="1">
    <source>
        <dbReference type="ARBA" id="ARBA00022801"/>
    </source>
</evidence>
<dbReference type="Proteomes" id="UP000269276">
    <property type="component" value="Unassembled WGS sequence"/>
</dbReference>
<evidence type="ECO:0000256" key="3">
    <source>
        <dbReference type="ARBA" id="ARBA00023098"/>
    </source>
</evidence>
<keyword evidence="3 4" id="KW-0443">Lipid metabolism</keyword>
<dbReference type="GO" id="GO:0047499">
    <property type="term" value="F:calcium-independent phospholipase A2 activity"/>
    <property type="evidence" value="ECO:0007669"/>
    <property type="project" value="TreeGrafter"/>
</dbReference>
<protein>
    <recommendedName>
        <fullName evidence="6">PNPLA domain-containing protein</fullName>
    </recommendedName>
</protein>